<organism evidence="2 3">
    <name type="scientific">Actinidia rufa</name>
    <dbReference type="NCBI Taxonomy" id="165716"/>
    <lineage>
        <taxon>Eukaryota</taxon>
        <taxon>Viridiplantae</taxon>
        <taxon>Streptophyta</taxon>
        <taxon>Embryophyta</taxon>
        <taxon>Tracheophyta</taxon>
        <taxon>Spermatophyta</taxon>
        <taxon>Magnoliopsida</taxon>
        <taxon>eudicotyledons</taxon>
        <taxon>Gunneridae</taxon>
        <taxon>Pentapetalae</taxon>
        <taxon>asterids</taxon>
        <taxon>Ericales</taxon>
        <taxon>Actinidiaceae</taxon>
        <taxon>Actinidia</taxon>
    </lineage>
</organism>
<feature type="compositionally biased region" description="Polar residues" evidence="1">
    <location>
        <begin position="1"/>
        <end position="11"/>
    </location>
</feature>
<gene>
    <name evidence="2" type="ORF">Acr_28g0004290</name>
</gene>
<sequence>MASGDDNCSASRHTRGEPPHVPRMPRDKGAHGATSSGQRTTSRVRSGGARDSPMGTHRERRCNVWAELESHDDNRIEVSSKHKSSPRRAQRSEDMRNMFNAKRNRIEDLREKLNSQKVVGEVKIVMPVESLAHLVALVQRGPNPRYQTPFSWEIEGMYPQKKFVPPRFTLYGVKPDPRLGDLRLKWFDKIPAGSIENFYQLTESFVTRQRYWETYNEIEECSEEMAMASYKLGLTPRDRLWENLILDPLTNLRDFMSWVEMFVRLEDDVRQAEKTEGSESFPGATKVEKTRAEAAEAKPNPRLDRGDNEVEKDVNVEDENLSLGTIHMIGGPNNSGLENRVWSEICIIRQIVQHPHSDLLVVQLRISGYDVKRILVNTGSSVKNAIVGRDWLHRMKGIASMLHQVIKFVTPKAMKEVQMVKKEIEVLEDMGRDPEAKVIEDLVRCELDEPSSDRFFLIGLDLEEYERTELLQLLKANIEAFAWTPYEMPGIDPAFIKHELNGQLDAQPVKQRGRRLAPEHVDVVIEEVKKLKEADAIVEVIYPTWLSNTVVVGTSGLRGRIFPHGRVPEQNHLELPRGKNHNLQTTPSELEPMIGNTEVDQGLPKRNEIVAAKDPLRGSEGYDLSASGEFQSFTYSVILNALAAITFVFEGEIGRTIVVDVILAPSMEVTQKPILANTELGPSWMDFIVNYLRSNKLSDDKREAHKLKIKAARFWISLSKDLYKRFYQGPYLCVFTRASSRTYFIRSTKECASYTLEEDRGCTELYHRDIGGLICKRMLKCTCANVPSAKSIRP</sequence>
<keyword evidence="3" id="KW-1185">Reference proteome</keyword>
<feature type="compositionally biased region" description="Polar residues" evidence="1">
    <location>
        <begin position="33"/>
        <end position="44"/>
    </location>
</feature>
<dbReference type="InterPro" id="IPR043502">
    <property type="entry name" value="DNA/RNA_pol_sf"/>
</dbReference>
<proteinExistence type="predicted"/>
<dbReference type="AlphaFoldDB" id="A0A7J0HAG0"/>
<feature type="region of interest" description="Disordered" evidence="1">
    <location>
        <begin position="1"/>
        <end position="60"/>
    </location>
</feature>
<feature type="region of interest" description="Disordered" evidence="1">
    <location>
        <begin position="75"/>
        <end position="97"/>
    </location>
</feature>
<evidence type="ECO:0000313" key="2">
    <source>
        <dbReference type="EMBL" id="GFZ19724.1"/>
    </source>
</evidence>
<dbReference type="SUPFAM" id="SSF56672">
    <property type="entry name" value="DNA/RNA polymerases"/>
    <property type="match status" value="1"/>
</dbReference>
<evidence type="ECO:0000256" key="1">
    <source>
        <dbReference type="SAM" id="MobiDB-lite"/>
    </source>
</evidence>
<dbReference type="Proteomes" id="UP000585474">
    <property type="component" value="Unassembled WGS sequence"/>
</dbReference>
<dbReference type="EMBL" id="BJWL01000028">
    <property type="protein sequence ID" value="GFZ19724.1"/>
    <property type="molecule type" value="Genomic_DNA"/>
</dbReference>
<dbReference type="PANTHER" id="PTHR33240:SF8">
    <property type="entry name" value="OS03G0439900 PROTEIN"/>
    <property type="match status" value="1"/>
</dbReference>
<feature type="region of interest" description="Disordered" evidence="1">
    <location>
        <begin position="273"/>
        <end position="309"/>
    </location>
</feature>
<feature type="compositionally biased region" description="Basic and acidic residues" evidence="1">
    <location>
        <begin position="286"/>
        <end position="309"/>
    </location>
</feature>
<feature type="region of interest" description="Disordered" evidence="1">
    <location>
        <begin position="570"/>
        <end position="589"/>
    </location>
</feature>
<feature type="compositionally biased region" description="Basic and acidic residues" evidence="1">
    <location>
        <begin position="14"/>
        <end position="30"/>
    </location>
</feature>
<dbReference type="PANTHER" id="PTHR33240">
    <property type="entry name" value="OS08G0508500 PROTEIN"/>
    <property type="match status" value="1"/>
</dbReference>
<accession>A0A7J0HAG0</accession>
<comment type="caution">
    <text evidence="2">The sequence shown here is derived from an EMBL/GenBank/DDBJ whole genome shotgun (WGS) entry which is preliminary data.</text>
</comment>
<evidence type="ECO:0000313" key="3">
    <source>
        <dbReference type="Proteomes" id="UP000585474"/>
    </source>
</evidence>
<name>A0A7J0HAG0_9ERIC</name>
<protein>
    <submittedName>
        <fullName evidence="2">Uncharacterized protein</fullName>
    </submittedName>
</protein>
<reference evidence="2 3" key="1">
    <citation type="submission" date="2019-07" db="EMBL/GenBank/DDBJ databases">
        <title>De Novo Assembly of kiwifruit Actinidia rufa.</title>
        <authorList>
            <person name="Sugita-Konishi S."/>
            <person name="Sato K."/>
            <person name="Mori E."/>
            <person name="Abe Y."/>
            <person name="Kisaki G."/>
            <person name="Hamano K."/>
            <person name="Suezawa K."/>
            <person name="Otani M."/>
            <person name="Fukuda T."/>
            <person name="Manabe T."/>
            <person name="Gomi K."/>
            <person name="Tabuchi M."/>
            <person name="Akimitsu K."/>
            <person name="Kataoka I."/>
        </authorList>
    </citation>
    <scope>NUCLEOTIDE SEQUENCE [LARGE SCALE GENOMIC DNA]</scope>
    <source>
        <strain evidence="3">cv. Fuchu</strain>
    </source>
</reference>
<dbReference type="Gene3D" id="3.10.10.10">
    <property type="entry name" value="HIV Type 1 Reverse Transcriptase, subunit A, domain 1"/>
    <property type="match status" value="1"/>
</dbReference>
<dbReference type="OrthoDB" id="1745575at2759"/>